<dbReference type="GO" id="GO:0051539">
    <property type="term" value="F:4 iron, 4 sulfur cluster binding"/>
    <property type="evidence" value="ECO:0007669"/>
    <property type="project" value="UniProtKB-KW"/>
</dbReference>
<keyword evidence="2" id="KW-0479">Metal-binding</keyword>
<dbReference type="GO" id="GO:0006281">
    <property type="term" value="P:DNA repair"/>
    <property type="evidence" value="ECO:0007669"/>
    <property type="project" value="UniProtKB-KW"/>
</dbReference>
<dbReference type="InterPro" id="IPR005122">
    <property type="entry name" value="Uracil-DNA_glycosylase-like"/>
</dbReference>
<organism evidence="9">
    <name type="scientific">marine sediment metagenome</name>
    <dbReference type="NCBI Taxonomy" id="412755"/>
    <lineage>
        <taxon>unclassified sequences</taxon>
        <taxon>metagenomes</taxon>
        <taxon>ecological metagenomes</taxon>
    </lineage>
</organism>
<evidence type="ECO:0000256" key="7">
    <source>
        <dbReference type="ARBA" id="ARBA00023204"/>
    </source>
</evidence>
<evidence type="ECO:0000256" key="2">
    <source>
        <dbReference type="ARBA" id="ARBA00022723"/>
    </source>
</evidence>
<proteinExistence type="predicted"/>
<keyword evidence="7" id="KW-0234">DNA repair</keyword>
<evidence type="ECO:0000256" key="5">
    <source>
        <dbReference type="ARBA" id="ARBA00023004"/>
    </source>
</evidence>
<dbReference type="Pfam" id="PF03167">
    <property type="entry name" value="UDG"/>
    <property type="match status" value="1"/>
</dbReference>
<dbReference type="InterPro" id="IPR051536">
    <property type="entry name" value="UDG_Type-4/5"/>
</dbReference>
<sequence length="88" mass="9576">LVSERNIIRPKMILAMGATAAAALTGTGKDITKRRGSVEHTKDGIPVFLTVHPSYLLRLPDPKTRAAETDRFRSDLEAVALFLSEANS</sequence>
<evidence type="ECO:0000259" key="8">
    <source>
        <dbReference type="Pfam" id="PF03167"/>
    </source>
</evidence>
<dbReference type="AlphaFoldDB" id="A0A0F9DP61"/>
<dbReference type="PANTHER" id="PTHR33693">
    <property type="entry name" value="TYPE-5 URACIL-DNA GLYCOSYLASE"/>
    <property type="match status" value="1"/>
</dbReference>
<evidence type="ECO:0000256" key="4">
    <source>
        <dbReference type="ARBA" id="ARBA00022801"/>
    </source>
</evidence>
<gene>
    <name evidence="9" type="ORF">LCGC14_2523170</name>
</gene>
<keyword evidence="4" id="KW-0378">Hydrolase</keyword>
<accession>A0A0F9DP61</accession>
<dbReference type="EMBL" id="LAZR01040756">
    <property type="protein sequence ID" value="KKL13698.1"/>
    <property type="molecule type" value="Genomic_DNA"/>
</dbReference>
<protein>
    <recommendedName>
        <fullName evidence="8">Uracil-DNA glycosylase-like domain-containing protein</fullName>
    </recommendedName>
</protein>
<keyword evidence="5" id="KW-0408">Iron</keyword>
<dbReference type="GO" id="GO:0046872">
    <property type="term" value="F:metal ion binding"/>
    <property type="evidence" value="ECO:0007669"/>
    <property type="project" value="UniProtKB-KW"/>
</dbReference>
<dbReference type="PANTHER" id="PTHR33693:SF9">
    <property type="entry name" value="TYPE-4 URACIL-DNA GLYCOSYLASE"/>
    <property type="match status" value="1"/>
</dbReference>
<dbReference type="InterPro" id="IPR036895">
    <property type="entry name" value="Uracil-DNA_glycosylase-like_sf"/>
</dbReference>
<feature type="non-terminal residue" evidence="9">
    <location>
        <position position="1"/>
    </location>
</feature>
<dbReference type="Gene3D" id="3.40.470.10">
    <property type="entry name" value="Uracil-DNA glycosylase-like domain"/>
    <property type="match status" value="1"/>
</dbReference>
<evidence type="ECO:0000256" key="1">
    <source>
        <dbReference type="ARBA" id="ARBA00022485"/>
    </source>
</evidence>
<evidence type="ECO:0000256" key="3">
    <source>
        <dbReference type="ARBA" id="ARBA00022763"/>
    </source>
</evidence>
<feature type="domain" description="Uracil-DNA glycosylase-like" evidence="8">
    <location>
        <begin position="4"/>
        <end position="67"/>
    </location>
</feature>
<keyword evidence="6" id="KW-0411">Iron-sulfur</keyword>
<reference evidence="9" key="1">
    <citation type="journal article" date="2015" name="Nature">
        <title>Complex archaea that bridge the gap between prokaryotes and eukaryotes.</title>
        <authorList>
            <person name="Spang A."/>
            <person name="Saw J.H."/>
            <person name="Jorgensen S.L."/>
            <person name="Zaremba-Niedzwiedzka K."/>
            <person name="Martijn J."/>
            <person name="Lind A.E."/>
            <person name="van Eijk R."/>
            <person name="Schleper C."/>
            <person name="Guy L."/>
            <person name="Ettema T.J."/>
        </authorList>
    </citation>
    <scope>NUCLEOTIDE SEQUENCE</scope>
</reference>
<evidence type="ECO:0000256" key="6">
    <source>
        <dbReference type="ARBA" id="ARBA00023014"/>
    </source>
</evidence>
<keyword evidence="1" id="KW-0004">4Fe-4S</keyword>
<name>A0A0F9DP61_9ZZZZ</name>
<keyword evidence="3" id="KW-0227">DNA damage</keyword>
<comment type="caution">
    <text evidence="9">The sequence shown here is derived from an EMBL/GenBank/DDBJ whole genome shotgun (WGS) entry which is preliminary data.</text>
</comment>
<dbReference type="SUPFAM" id="SSF52141">
    <property type="entry name" value="Uracil-DNA glycosylase-like"/>
    <property type="match status" value="1"/>
</dbReference>
<evidence type="ECO:0000313" key="9">
    <source>
        <dbReference type="EMBL" id="KKL13698.1"/>
    </source>
</evidence>
<dbReference type="GO" id="GO:0097506">
    <property type="term" value="F:deaminated base DNA N-glycosylase activity"/>
    <property type="evidence" value="ECO:0007669"/>
    <property type="project" value="UniProtKB-ARBA"/>
</dbReference>